<dbReference type="PANTHER" id="PTHR36845">
    <property type="entry name" value="HYDROLASE, PUTATIVE (AFU_ORTHOLOGUE AFUA_7G05090)-RELATED"/>
    <property type="match status" value="1"/>
</dbReference>
<dbReference type="PANTHER" id="PTHR36845:SF1">
    <property type="entry name" value="HYDROLASE, PUTATIVE (AFU_ORTHOLOGUE AFUA_7G05090)-RELATED"/>
    <property type="match status" value="1"/>
</dbReference>
<dbReference type="EMBL" id="JAGFWR010000004">
    <property type="protein sequence ID" value="MBO4161306.1"/>
    <property type="molecule type" value="Genomic_DNA"/>
</dbReference>
<dbReference type="InterPro" id="IPR008928">
    <property type="entry name" value="6-hairpin_glycosidase_sf"/>
</dbReference>
<dbReference type="RefSeq" id="WP_208566970.1">
    <property type="nucleotide sequence ID" value="NZ_JAGFWR010000004.1"/>
</dbReference>
<evidence type="ECO:0000256" key="1">
    <source>
        <dbReference type="ARBA" id="ARBA00022801"/>
    </source>
</evidence>
<dbReference type="InterPro" id="IPR012341">
    <property type="entry name" value="6hp_glycosidase-like_sf"/>
</dbReference>
<dbReference type="Proteomes" id="UP000671399">
    <property type="component" value="Unassembled WGS sequence"/>
</dbReference>
<name>A0ABS3V6Q6_9ACTN</name>
<gene>
    <name evidence="3" type="ORF">JQN83_10845</name>
</gene>
<dbReference type="SUPFAM" id="SSF48208">
    <property type="entry name" value="Six-hairpin glycosidases"/>
    <property type="match status" value="1"/>
</dbReference>
<comment type="similarity">
    <text evidence="2">Belongs to the glycosyl hydrolase 88 family.</text>
</comment>
<sequence length="352" mass="37241">MNDHGYDNALEAMLRRLPIVAGQVGDRFPLYADPVSGEWMSTRRGSWTGGFWAGWWWLRAAVTGLPSDRATAREWTHRLAPRAADDTVTRGMTFWYGAVQGYRIGADTPAHRVALDGADALAGAFDGRLGLIPVGSAFGGGPALKAGVDALAGTVSLLGWAADAGRFDLAGLARSHADRHVQLLVSGDGRIRPEVLLRPDGTPVDESPASAVWARGQAWGVLGLAACARQWGGDFTEAGCSVARWWLEQVGHTVPVALLGRPATPVDTSAAVITAAGLLTLSEVTADDGWAAAARAIVDSVIGHHLDDTGVLRDGCYELASGVGTRHELVWGSFFLTAVLAVLTGRVREHPW</sequence>
<organism evidence="3 4">
    <name type="scientific">Micromonospora antibiotica</name>
    <dbReference type="NCBI Taxonomy" id="2807623"/>
    <lineage>
        <taxon>Bacteria</taxon>
        <taxon>Bacillati</taxon>
        <taxon>Actinomycetota</taxon>
        <taxon>Actinomycetes</taxon>
        <taxon>Micromonosporales</taxon>
        <taxon>Micromonosporaceae</taxon>
        <taxon>Micromonospora</taxon>
    </lineage>
</organism>
<keyword evidence="1" id="KW-0378">Hydrolase</keyword>
<evidence type="ECO:0008006" key="5">
    <source>
        <dbReference type="Google" id="ProtNLM"/>
    </source>
</evidence>
<comment type="caution">
    <text evidence="3">The sequence shown here is derived from an EMBL/GenBank/DDBJ whole genome shotgun (WGS) entry which is preliminary data.</text>
</comment>
<protein>
    <recommendedName>
        <fullName evidence="5">Unsaturated chondroitin disaccharide hydrolase</fullName>
    </recommendedName>
</protein>
<accession>A0ABS3V6Q6</accession>
<reference evidence="3 4" key="1">
    <citation type="submission" date="2021-03" db="EMBL/GenBank/DDBJ databases">
        <authorList>
            <person name="Lee D.-H."/>
        </authorList>
    </citation>
    <scope>NUCLEOTIDE SEQUENCE [LARGE SCALE GENOMIC DNA]</scope>
    <source>
        <strain evidence="3 4">MMS20-R2-23</strain>
    </source>
</reference>
<dbReference type="InterPro" id="IPR052369">
    <property type="entry name" value="UG_Glycosaminoglycan_Hydrolase"/>
</dbReference>
<evidence type="ECO:0000256" key="2">
    <source>
        <dbReference type="ARBA" id="ARBA00038358"/>
    </source>
</evidence>
<evidence type="ECO:0000313" key="3">
    <source>
        <dbReference type="EMBL" id="MBO4161306.1"/>
    </source>
</evidence>
<proteinExistence type="inferred from homology"/>
<dbReference type="Gene3D" id="1.50.10.10">
    <property type="match status" value="1"/>
</dbReference>
<keyword evidence="4" id="KW-1185">Reference proteome</keyword>
<evidence type="ECO:0000313" key="4">
    <source>
        <dbReference type="Proteomes" id="UP000671399"/>
    </source>
</evidence>